<sequence>MEQHLLIKLESMTINDEHPTSDALGCDLSSAQSLFTPVAWDKLKVFIQRNFQL</sequence>
<gene>
    <name evidence="1" type="ORF">PACLA_8A059029</name>
</gene>
<reference evidence="1" key="1">
    <citation type="submission" date="2020-04" db="EMBL/GenBank/DDBJ databases">
        <authorList>
            <person name="Alioto T."/>
            <person name="Alioto T."/>
            <person name="Gomez Garrido J."/>
        </authorList>
    </citation>
    <scope>NUCLEOTIDE SEQUENCE</scope>
    <source>
        <strain evidence="1">A484AB</strain>
    </source>
</reference>
<dbReference type="AlphaFoldDB" id="A0A7D9LA34"/>
<keyword evidence="2" id="KW-1185">Reference proteome</keyword>
<evidence type="ECO:0000313" key="2">
    <source>
        <dbReference type="Proteomes" id="UP001152795"/>
    </source>
</evidence>
<accession>A0A7D9LA34</accession>
<name>A0A7D9LA34_PARCT</name>
<dbReference type="EMBL" id="CACRXK020014109">
    <property type="protein sequence ID" value="CAB4026274.1"/>
    <property type="molecule type" value="Genomic_DNA"/>
</dbReference>
<proteinExistence type="predicted"/>
<protein>
    <submittedName>
        <fullName evidence="1">Uncharacterized protein</fullName>
    </submittedName>
</protein>
<evidence type="ECO:0000313" key="1">
    <source>
        <dbReference type="EMBL" id="CAB4026274.1"/>
    </source>
</evidence>
<organism evidence="1 2">
    <name type="scientific">Paramuricea clavata</name>
    <name type="common">Red gorgonian</name>
    <name type="synonym">Violescent sea-whip</name>
    <dbReference type="NCBI Taxonomy" id="317549"/>
    <lineage>
        <taxon>Eukaryota</taxon>
        <taxon>Metazoa</taxon>
        <taxon>Cnidaria</taxon>
        <taxon>Anthozoa</taxon>
        <taxon>Octocorallia</taxon>
        <taxon>Malacalcyonacea</taxon>
        <taxon>Plexauridae</taxon>
        <taxon>Paramuricea</taxon>
    </lineage>
</organism>
<feature type="non-terminal residue" evidence="1">
    <location>
        <position position="53"/>
    </location>
</feature>
<comment type="caution">
    <text evidence="1">The sequence shown here is derived from an EMBL/GenBank/DDBJ whole genome shotgun (WGS) entry which is preliminary data.</text>
</comment>
<dbReference type="Proteomes" id="UP001152795">
    <property type="component" value="Unassembled WGS sequence"/>
</dbReference>